<evidence type="ECO:0000313" key="3">
    <source>
        <dbReference type="EnsemblFungi" id="EJT71474"/>
    </source>
</evidence>
<evidence type="ECO:0000313" key="2">
    <source>
        <dbReference type="EMBL" id="EJT71474.1"/>
    </source>
</evidence>
<reference evidence="2" key="3">
    <citation type="submission" date="2010-09" db="EMBL/GenBank/DDBJ databases">
        <title>Annotation of Gaeumannomyces graminis var. tritici R3-111a-1.</title>
        <authorList>
            <consortium name="The Broad Institute Genome Sequencing Platform"/>
            <person name="Ma L.-J."/>
            <person name="Dead R."/>
            <person name="Young S.K."/>
            <person name="Zeng Q."/>
            <person name="Gargeya S."/>
            <person name="Fitzgerald M."/>
            <person name="Haas B."/>
            <person name="Abouelleil A."/>
            <person name="Alvarado L."/>
            <person name="Arachchi H.M."/>
            <person name="Berlin A."/>
            <person name="Brown A."/>
            <person name="Chapman S.B."/>
            <person name="Chen Z."/>
            <person name="Dunbar C."/>
            <person name="Freedman E."/>
            <person name="Gearin G."/>
            <person name="Gellesch M."/>
            <person name="Goldberg J."/>
            <person name="Griggs A."/>
            <person name="Gujja S."/>
            <person name="Heiman D."/>
            <person name="Howarth C."/>
            <person name="Larson L."/>
            <person name="Lui A."/>
            <person name="MacDonald P.J.P."/>
            <person name="Mehta T."/>
            <person name="Montmayeur A."/>
            <person name="Murphy C."/>
            <person name="Neiman D."/>
            <person name="Pearson M."/>
            <person name="Priest M."/>
            <person name="Roberts A."/>
            <person name="Saif S."/>
            <person name="Shea T."/>
            <person name="Shenoy N."/>
            <person name="Sisk P."/>
            <person name="Stolte C."/>
            <person name="Sykes S."/>
            <person name="Yandava C."/>
            <person name="Wortman J."/>
            <person name="Nusbaum C."/>
            <person name="Birren B."/>
        </authorList>
    </citation>
    <scope>NUCLEOTIDE SEQUENCE</scope>
    <source>
        <strain evidence="2">R3-111a-1</strain>
    </source>
</reference>
<accession>J3PB58</accession>
<dbReference type="VEuPathDB" id="FungiDB:GGTG_10731"/>
<feature type="transmembrane region" description="Helical" evidence="1">
    <location>
        <begin position="179"/>
        <end position="205"/>
    </location>
</feature>
<dbReference type="GeneID" id="20351189"/>
<organism evidence="2">
    <name type="scientific">Gaeumannomyces tritici (strain R3-111a-1)</name>
    <name type="common">Wheat and barley take-all root rot fungus</name>
    <name type="synonym">Gaeumannomyces graminis var. tritici</name>
    <dbReference type="NCBI Taxonomy" id="644352"/>
    <lineage>
        <taxon>Eukaryota</taxon>
        <taxon>Fungi</taxon>
        <taxon>Dikarya</taxon>
        <taxon>Ascomycota</taxon>
        <taxon>Pezizomycotina</taxon>
        <taxon>Sordariomycetes</taxon>
        <taxon>Sordariomycetidae</taxon>
        <taxon>Magnaporthales</taxon>
        <taxon>Magnaporthaceae</taxon>
        <taxon>Gaeumannomyces</taxon>
    </lineage>
</organism>
<protein>
    <recommendedName>
        <fullName evidence="5">WSC domain-containing protein</fullName>
    </recommendedName>
</protein>
<reference evidence="3" key="4">
    <citation type="journal article" date="2015" name="G3 (Bethesda)">
        <title>Genome sequences of three phytopathogenic species of the Magnaporthaceae family of fungi.</title>
        <authorList>
            <person name="Okagaki L.H."/>
            <person name="Nunes C.C."/>
            <person name="Sailsbery J."/>
            <person name="Clay B."/>
            <person name="Brown D."/>
            <person name="John T."/>
            <person name="Oh Y."/>
            <person name="Young N."/>
            <person name="Fitzgerald M."/>
            <person name="Haas B.J."/>
            <person name="Zeng Q."/>
            <person name="Young S."/>
            <person name="Adiconis X."/>
            <person name="Fan L."/>
            <person name="Levin J.Z."/>
            <person name="Mitchell T.K."/>
            <person name="Okubara P.A."/>
            <person name="Farman M.L."/>
            <person name="Kohn L.M."/>
            <person name="Birren B."/>
            <person name="Ma L.-J."/>
            <person name="Dean R.A."/>
        </authorList>
    </citation>
    <scope>NUCLEOTIDE SEQUENCE</scope>
    <source>
        <strain evidence="3">R3-111a-1</strain>
    </source>
</reference>
<dbReference type="EnsemblFungi" id="EJT71474">
    <property type="protein sequence ID" value="EJT71474"/>
    <property type="gene ID" value="GGTG_10731"/>
</dbReference>
<keyword evidence="1" id="KW-0472">Membrane</keyword>
<reference evidence="2" key="2">
    <citation type="submission" date="2010-07" db="EMBL/GenBank/DDBJ databases">
        <authorList>
            <consortium name="The Broad Institute Genome Sequencing Platform"/>
            <consortium name="Broad Institute Genome Sequencing Center for Infectious Disease"/>
            <person name="Ma L.-J."/>
            <person name="Dead R."/>
            <person name="Young S."/>
            <person name="Zeng Q."/>
            <person name="Koehrsen M."/>
            <person name="Alvarado L."/>
            <person name="Berlin A."/>
            <person name="Chapman S.B."/>
            <person name="Chen Z."/>
            <person name="Freedman E."/>
            <person name="Gellesch M."/>
            <person name="Goldberg J."/>
            <person name="Griggs A."/>
            <person name="Gujja S."/>
            <person name="Heilman E.R."/>
            <person name="Heiman D."/>
            <person name="Hepburn T."/>
            <person name="Howarth C."/>
            <person name="Jen D."/>
            <person name="Larson L."/>
            <person name="Mehta T."/>
            <person name="Neiman D."/>
            <person name="Pearson M."/>
            <person name="Roberts A."/>
            <person name="Saif S."/>
            <person name="Shea T."/>
            <person name="Shenoy N."/>
            <person name="Sisk P."/>
            <person name="Stolte C."/>
            <person name="Sykes S."/>
            <person name="Walk T."/>
            <person name="White J."/>
            <person name="Yandava C."/>
            <person name="Haas B."/>
            <person name="Nusbaum C."/>
            <person name="Birren B."/>
        </authorList>
    </citation>
    <scope>NUCLEOTIDE SEQUENCE</scope>
    <source>
        <strain evidence="2">R3-111a-1</strain>
    </source>
</reference>
<proteinExistence type="predicted"/>
<evidence type="ECO:0000313" key="4">
    <source>
        <dbReference type="Proteomes" id="UP000006039"/>
    </source>
</evidence>
<dbReference type="HOGENOM" id="CLU_983670_0_0_1"/>
<gene>
    <name evidence="3" type="primary">20351189</name>
    <name evidence="2" type="ORF">GGTG_10731</name>
</gene>
<dbReference type="OrthoDB" id="5347452at2759"/>
<evidence type="ECO:0000256" key="1">
    <source>
        <dbReference type="SAM" id="Phobius"/>
    </source>
</evidence>
<keyword evidence="4" id="KW-1185">Reference proteome</keyword>
<keyword evidence="1" id="KW-0812">Transmembrane</keyword>
<dbReference type="STRING" id="644352.J3PB58"/>
<dbReference type="EMBL" id="GL385400">
    <property type="protein sequence ID" value="EJT71474.1"/>
    <property type="molecule type" value="Genomic_DNA"/>
</dbReference>
<dbReference type="RefSeq" id="XP_009226871.1">
    <property type="nucleotide sequence ID" value="XM_009228607.1"/>
</dbReference>
<reference evidence="3" key="5">
    <citation type="submission" date="2018-04" db="UniProtKB">
        <authorList>
            <consortium name="EnsemblFungi"/>
        </authorList>
    </citation>
    <scope>IDENTIFICATION</scope>
    <source>
        <strain evidence="3">R3-111a-1</strain>
    </source>
</reference>
<reference evidence="4" key="1">
    <citation type="submission" date="2010-07" db="EMBL/GenBank/DDBJ databases">
        <title>The genome sequence of Gaeumannomyces graminis var. tritici strain R3-111a-1.</title>
        <authorList>
            <consortium name="The Broad Institute Genome Sequencing Platform"/>
            <person name="Ma L.-J."/>
            <person name="Dead R."/>
            <person name="Young S."/>
            <person name="Zeng Q."/>
            <person name="Koehrsen M."/>
            <person name="Alvarado L."/>
            <person name="Berlin A."/>
            <person name="Chapman S.B."/>
            <person name="Chen Z."/>
            <person name="Freedman E."/>
            <person name="Gellesch M."/>
            <person name="Goldberg J."/>
            <person name="Griggs A."/>
            <person name="Gujja S."/>
            <person name="Heilman E.R."/>
            <person name="Heiman D."/>
            <person name="Hepburn T."/>
            <person name="Howarth C."/>
            <person name="Jen D."/>
            <person name="Larson L."/>
            <person name="Mehta T."/>
            <person name="Neiman D."/>
            <person name="Pearson M."/>
            <person name="Roberts A."/>
            <person name="Saif S."/>
            <person name="Shea T."/>
            <person name="Shenoy N."/>
            <person name="Sisk P."/>
            <person name="Stolte C."/>
            <person name="Sykes S."/>
            <person name="Walk T."/>
            <person name="White J."/>
            <person name="Yandava C."/>
            <person name="Haas B."/>
            <person name="Nusbaum C."/>
            <person name="Birren B."/>
        </authorList>
    </citation>
    <scope>NUCLEOTIDE SEQUENCE [LARGE SCALE GENOMIC DNA]</scope>
    <source>
        <strain evidence="4">R3-111a-1</strain>
    </source>
</reference>
<dbReference type="Proteomes" id="UP000006039">
    <property type="component" value="Unassembled WGS sequence"/>
</dbReference>
<sequence>MRNVALTSGIIGCCDGKSCSFATECVPYRQIEAGNCDEKCMANTNALIWYSTDMLARASYPYLIPRRTQASGNSSSSASPYCNIMSYTNGVTDYFCSATQVLLRIPARTTRISGPARIYATLTNSHGVDFNTVGAPFMTATTSSTSAARSSTAATDAPAAASTTANGSQGDDGAAAPTVAVGALVGCALGGAAAVAAVVAGLLFWRRRKAKRATAAAGAVGNSDRHDAAELPDQPAAAELSDKAAAGMTMTPTIPVIHEASGSVIGAARDQNNNHRGEIYELP</sequence>
<evidence type="ECO:0008006" key="5">
    <source>
        <dbReference type="Google" id="ProtNLM"/>
    </source>
</evidence>
<dbReference type="AlphaFoldDB" id="J3PB58"/>
<name>J3PB58_GAET3</name>
<dbReference type="eggNOG" id="ENOG502RWW8">
    <property type="taxonomic scope" value="Eukaryota"/>
</dbReference>
<keyword evidence="1" id="KW-1133">Transmembrane helix</keyword>